<dbReference type="Gene3D" id="3.40.50.1820">
    <property type="entry name" value="alpha/beta hydrolase"/>
    <property type="match status" value="1"/>
</dbReference>
<dbReference type="PRINTS" id="PR00111">
    <property type="entry name" value="ABHYDROLASE"/>
</dbReference>
<dbReference type="InterPro" id="IPR050471">
    <property type="entry name" value="AB_hydrolase"/>
</dbReference>
<proteinExistence type="predicted"/>
<dbReference type="Proteomes" id="UP000285523">
    <property type="component" value="Unassembled WGS sequence"/>
</dbReference>
<evidence type="ECO:0000259" key="1">
    <source>
        <dbReference type="Pfam" id="PF00561"/>
    </source>
</evidence>
<dbReference type="InterPro" id="IPR000073">
    <property type="entry name" value="AB_hydrolase_1"/>
</dbReference>
<feature type="domain" description="AB hydrolase-1" evidence="1">
    <location>
        <begin position="21"/>
        <end position="244"/>
    </location>
</feature>
<dbReference type="GO" id="GO:0016787">
    <property type="term" value="F:hydrolase activity"/>
    <property type="evidence" value="ECO:0007669"/>
    <property type="project" value="UniProtKB-KW"/>
</dbReference>
<dbReference type="EMBL" id="QYYD01000015">
    <property type="protein sequence ID" value="RJF70749.1"/>
    <property type="molecule type" value="Genomic_DNA"/>
</dbReference>
<dbReference type="SUPFAM" id="SSF53474">
    <property type="entry name" value="alpha/beta-Hydrolases"/>
    <property type="match status" value="1"/>
</dbReference>
<organism evidence="2 3">
    <name type="scientific">Rhodopseudomonas palustris</name>
    <dbReference type="NCBI Taxonomy" id="1076"/>
    <lineage>
        <taxon>Bacteria</taxon>
        <taxon>Pseudomonadati</taxon>
        <taxon>Pseudomonadota</taxon>
        <taxon>Alphaproteobacteria</taxon>
        <taxon>Hyphomicrobiales</taxon>
        <taxon>Nitrobacteraceae</taxon>
        <taxon>Rhodopseudomonas</taxon>
    </lineage>
</organism>
<evidence type="ECO:0000313" key="3">
    <source>
        <dbReference type="Proteomes" id="UP000285523"/>
    </source>
</evidence>
<protein>
    <submittedName>
        <fullName evidence="2">Alpha/beta fold hydrolase</fullName>
    </submittedName>
</protein>
<dbReference type="AlphaFoldDB" id="A0A418V3T1"/>
<keyword evidence="2" id="KW-0378">Hydrolase</keyword>
<reference evidence="2 3" key="1">
    <citation type="submission" date="2018-09" db="EMBL/GenBank/DDBJ databases">
        <title>Draft genome sequence of Rhodopseudomonas palustris 2.1.18.</title>
        <authorList>
            <person name="Robertson S.L."/>
            <person name="Meyer T.E."/>
            <person name="Kyndt J.A."/>
        </authorList>
    </citation>
    <scope>NUCLEOTIDE SEQUENCE [LARGE SCALE GENOMIC DNA]</scope>
    <source>
        <strain evidence="2 3">2.1.18</strain>
    </source>
</reference>
<accession>A0A418V3T1</accession>
<evidence type="ECO:0000313" key="2">
    <source>
        <dbReference type="EMBL" id="RJF70749.1"/>
    </source>
</evidence>
<dbReference type="RefSeq" id="WP_119857485.1">
    <property type="nucleotide sequence ID" value="NZ_QYYD01000015.1"/>
</dbReference>
<gene>
    <name evidence="2" type="ORF">D4Q52_15615</name>
</gene>
<dbReference type="InterPro" id="IPR029058">
    <property type="entry name" value="AB_hydrolase_fold"/>
</dbReference>
<comment type="caution">
    <text evidence="2">The sequence shown here is derived from an EMBL/GenBank/DDBJ whole genome shotgun (WGS) entry which is preliminary data.</text>
</comment>
<dbReference type="Pfam" id="PF00561">
    <property type="entry name" value="Abhydrolase_1"/>
    <property type="match status" value="1"/>
</dbReference>
<dbReference type="OrthoDB" id="9793083at2"/>
<dbReference type="PANTHER" id="PTHR43433:SF5">
    <property type="entry name" value="AB HYDROLASE-1 DOMAIN-CONTAINING PROTEIN"/>
    <property type="match status" value="1"/>
</dbReference>
<dbReference type="PANTHER" id="PTHR43433">
    <property type="entry name" value="HYDROLASE, ALPHA/BETA FOLD FAMILY PROTEIN"/>
    <property type="match status" value="1"/>
</dbReference>
<name>A0A418V3T1_RHOPL</name>
<sequence>MPIAQLSDVALRYEIVGSGEPVLLVAGLGGSAGYWVPNVDAFAARHQVVLHDHRGTGGSTRSEMDYSVELLADDLLRLMDQLKIDKAHLVGHSTGGAMGIVLGAKAPERIASLVLYATWAELDAQMEQCLSLRRRILRAMGEAEYHRATPLFLYPPYYVRDHKADLEREVAAAVAASPSRSIMDARAKGIMAFDGLRYLDAIRCPTLVLVAQDDILTPPYSSELIAARIVGSELVEVPRGGHAFSRVEPAEFNSLTLDFLAAHPIGTHAHV</sequence>